<name>A0A2D0NH03_FLAN2</name>
<accession>A0A2D0NH03</accession>
<comment type="caution">
    <text evidence="1">The sequence shown here is derived from an EMBL/GenBank/DDBJ whole genome shotgun (WGS) entry which is preliminary data.</text>
</comment>
<dbReference type="AlphaFoldDB" id="A0A2D0NH03"/>
<dbReference type="CDD" id="cd14252">
    <property type="entry name" value="Dockerin_like"/>
    <property type="match status" value="1"/>
</dbReference>
<evidence type="ECO:0000313" key="2">
    <source>
        <dbReference type="Proteomes" id="UP000223913"/>
    </source>
</evidence>
<dbReference type="RefSeq" id="WP_143473326.1">
    <property type="nucleotide sequence ID" value="NZ_PDUD01000012.1"/>
</dbReference>
<dbReference type="EMBL" id="PDUD01000012">
    <property type="protein sequence ID" value="PHN07043.1"/>
    <property type="molecule type" value="Genomic_DNA"/>
</dbReference>
<dbReference type="OrthoDB" id="9800887at2"/>
<evidence type="ECO:0008006" key="3">
    <source>
        <dbReference type="Google" id="ProtNLM"/>
    </source>
</evidence>
<evidence type="ECO:0000313" key="1">
    <source>
        <dbReference type="EMBL" id="PHN07043.1"/>
    </source>
</evidence>
<dbReference type="InterPro" id="IPR008969">
    <property type="entry name" value="CarboxyPept-like_regulatory"/>
</dbReference>
<gene>
    <name evidence="1" type="ORF">CRP01_08780</name>
</gene>
<proteinExistence type="predicted"/>
<dbReference type="GO" id="GO:0004553">
    <property type="term" value="F:hydrolase activity, hydrolyzing O-glycosyl compounds"/>
    <property type="evidence" value="ECO:0007669"/>
    <property type="project" value="InterPro"/>
</dbReference>
<dbReference type="SUPFAM" id="SSF49464">
    <property type="entry name" value="Carboxypeptidase regulatory domain-like"/>
    <property type="match status" value="1"/>
</dbReference>
<protein>
    <recommendedName>
        <fullName evidence="3">T9SS type A sorting domain-containing protein</fullName>
    </recommendedName>
</protein>
<dbReference type="GO" id="GO:0000272">
    <property type="term" value="P:polysaccharide catabolic process"/>
    <property type="evidence" value="ECO:0007669"/>
    <property type="project" value="InterPro"/>
</dbReference>
<dbReference type="Pfam" id="PF00404">
    <property type="entry name" value="Dockerin_1"/>
    <property type="match status" value="1"/>
</dbReference>
<dbReference type="Proteomes" id="UP000223913">
    <property type="component" value="Unassembled WGS sequence"/>
</dbReference>
<organism evidence="1 2">
    <name type="scientific">Flavilitoribacter nigricans (strain ATCC 23147 / DSM 23189 / NBRC 102662 / NCIMB 1420 / SS-2)</name>
    <name type="common">Lewinella nigricans</name>
    <dbReference type="NCBI Taxonomy" id="1122177"/>
    <lineage>
        <taxon>Bacteria</taxon>
        <taxon>Pseudomonadati</taxon>
        <taxon>Bacteroidota</taxon>
        <taxon>Saprospiria</taxon>
        <taxon>Saprospirales</taxon>
        <taxon>Lewinellaceae</taxon>
        <taxon>Flavilitoribacter</taxon>
    </lineage>
</organism>
<dbReference type="InterPro" id="IPR002105">
    <property type="entry name" value="Dockerin_1_rpt"/>
</dbReference>
<dbReference type="InterPro" id="IPR026444">
    <property type="entry name" value="Secre_tail"/>
</dbReference>
<dbReference type="InterPro" id="IPR036439">
    <property type="entry name" value="Dockerin_dom_sf"/>
</dbReference>
<feature type="non-terminal residue" evidence="1">
    <location>
        <position position="1"/>
    </location>
</feature>
<keyword evidence="2" id="KW-1185">Reference proteome</keyword>
<reference evidence="1 2" key="1">
    <citation type="submission" date="2017-10" db="EMBL/GenBank/DDBJ databases">
        <title>The draft genome sequence of Lewinella nigricans NBRC 102662.</title>
        <authorList>
            <person name="Wang K."/>
        </authorList>
    </citation>
    <scope>NUCLEOTIDE SEQUENCE [LARGE SCALE GENOMIC DNA]</scope>
    <source>
        <strain evidence="1 2">NBRC 102662</strain>
    </source>
</reference>
<dbReference type="NCBIfam" id="TIGR04183">
    <property type="entry name" value="Por_Secre_tail"/>
    <property type="match status" value="1"/>
</dbReference>
<dbReference type="Gene3D" id="1.10.1330.10">
    <property type="entry name" value="Dockerin domain"/>
    <property type="match status" value="1"/>
</dbReference>
<dbReference type="SUPFAM" id="SSF63446">
    <property type="entry name" value="Type I dockerin domain"/>
    <property type="match status" value="1"/>
</dbReference>
<sequence length="523" mass="57401">PICINGLAIELMPVIPAADVDGDGDDDTGAMAIWASDFIASPMTDCTGEVKYSINRVGEEVDADQTGLTLTCDDDASLLVEIWAWDGLGNGDFCETYVLVQDNNVSCADSEAASIAGFIETEEAAPVENVMVELSGNQFQTMQTKFDGHYLFEGMETGFDYTITPEHDIFPLNGVTTFDLILISKHVLGIQPVDSPYKRIAADINRDGRITVMDAVALRKLILNIDLKFKSNTSWRFIPADYVFPNPENPWQEEFPELINVNNLQTSLADEDFIAVKIGDLNLSAKANALQAEQRNLKGSFLLQVADRELAAGTSYRIDFRAADIRKIQGYQLTLKLDPEMASVTDIQYGLATAEHFGLRYLKDGLIANSWSRPGVEIDADHEDSVLFSLEIRARADVRLSEILGVSSRVTAAEAYDLQDGLMDVGIEFNSGTLASVAVELYQNVPNPFREVTNIGFYLPEGGEATLSIHDADGRVIKLIRGTFAPGNNQLQLKRADLGKSGVLYYTLTTGTYTATKKMILIE</sequence>